<evidence type="ECO:0000313" key="1">
    <source>
        <dbReference type="EMBL" id="MFC4096408.1"/>
    </source>
</evidence>
<gene>
    <name evidence="1" type="ORF">ACFOUT_11030</name>
</gene>
<accession>A0ABV8JR99</accession>
<sequence>MSSTNFLENMATIDEWKDLTLESIKTIGEKIGSTLPKITGGGISSPIGLVADQARAYSFKEIIGYPEGRPFRRKGQQLGDDGGKEITYQIFASLARICQMEHLPDAVHRGLGHYGMENNFQ</sequence>
<proteinExistence type="predicted"/>
<keyword evidence="2" id="KW-1185">Reference proteome</keyword>
<comment type="caution">
    <text evidence="1">The sequence shown here is derived from an EMBL/GenBank/DDBJ whole genome shotgun (WGS) entry which is preliminary data.</text>
</comment>
<protein>
    <submittedName>
        <fullName evidence="1">Uncharacterized protein</fullName>
    </submittedName>
</protein>
<name>A0ABV8JR99_9FLAO</name>
<dbReference type="Proteomes" id="UP001595814">
    <property type="component" value="Unassembled WGS sequence"/>
</dbReference>
<evidence type="ECO:0000313" key="2">
    <source>
        <dbReference type="Proteomes" id="UP001595814"/>
    </source>
</evidence>
<organism evidence="1 2">
    <name type="scientific">Euzebyella saccharophila</name>
    <dbReference type="NCBI Taxonomy" id="679664"/>
    <lineage>
        <taxon>Bacteria</taxon>
        <taxon>Pseudomonadati</taxon>
        <taxon>Bacteroidota</taxon>
        <taxon>Flavobacteriia</taxon>
        <taxon>Flavobacteriales</taxon>
        <taxon>Flavobacteriaceae</taxon>
        <taxon>Euzebyella</taxon>
    </lineage>
</organism>
<dbReference type="EMBL" id="JBHSAW010000007">
    <property type="protein sequence ID" value="MFC4096408.1"/>
    <property type="molecule type" value="Genomic_DNA"/>
</dbReference>
<reference evidence="2" key="1">
    <citation type="journal article" date="2019" name="Int. J. Syst. Evol. Microbiol.">
        <title>The Global Catalogue of Microorganisms (GCM) 10K type strain sequencing project: providing services to taxonomists for standard genome sequencing and annotation.</title>
        <authorList>
            <consortium name="The Broad Institute Genomics Platform"/>
            <consortium name="The Broad Institute Genome Sequencing Center for Infectious Disease"/>
            <person name="Wu L."/>
            <person name="Ma J."/>
        </authorList>
    </citation>
    <scope>NUCLEOTIDE SEQUENCE [LARGE SCALE GENOMIC DNA]</scope>
    <source>
        <strain evidence="2">CECT 7477</strain>
    </source>
</reference>
<dbReference type="RefSeq" id="WP_192463663.1">
    <property type="nucleotide sequence ID" value="NZ_JACYFJ010000010.1"/>
</dbReference>